<gene>
    <name evidence="3" type="ORF">QYM36_013649</name>
</gene>
<feature type="domain" description="C2H2-type" evidence="2">
    <location>
        <begin position="149"/>
        <end position="171"/>
    </location>
</feature>
<evidence type="ECO:0000313" key="3">
    <source>
        <dbReference type="EMBL" id="KAK2710049.1"/>
    </source>
</evidence>
<accession>A0AA88HN32</accession>
<evidence type="ECO:0000256" key="1">
    <source>
        <dbReference type="SAM" id="MobiDB-lite"/>
    </source>
</evidence>
<dbReference type="Proteomes" id="UP001187531">
    <property type="component" value="Unassembled WGS sequence"/>
</dbReference>
<dbReference type="Gene3D" id="3.30.160.60">
    <property type="entry name" value="Classic Zinc Finger"/>
    <property type="match status" value="1"/>
</dbReference>
<dbReference type="PROSITE" id="PS00028">
    <property type="entry name" value="ZINC_FINGER_C2H2_1"/>
    <property type="match status" value="2"/>
</dbReference>
<feature type="domain" description="C2H2-type" evidence="2">
    <location>
        <begin position="65"/>
        <end position="87"/>
    </location>
</feature>
<name>A0AA88HN32_ARTSF</name>
<sequence length="554" mass="62649">MPNLTTMSSPNKIATKELTQETSSDKHISIGAEFSDKRLDEQVRFLDGHHHPIFSRMPIKNYFACNVCNTHMSGITSLLSHMTGQKHDKALRRMKEEGRGVVANDWSFISSDDEEKEYNGKSLDEFILFSDGQLLPMFSRMSANNFFSCNLCKTFVTGIVSLRSHMRGERHIYALRKMKGTRSDIPNSKQKTMLEETNLGQKGVGDASRDSDEGVCGLAAKESCCNSESKIQKNDELESRNERFEEDADLPKQPDEGVCDIAVKKGYPDSESTIQKNEKVESRFERFEEDVDLPKQPDEGVCDIAVKKGCPDSESTIQKNEKVESRNERFEEGLDLPKQPDEGVCDTAVKKGCPDSESTIQKNEKVEQFERYNLPLILMFLDFIAAFDSVTRQKLWKILENDGMPLKFVELMKAYCDASNRNELFEEGVDLPKQPDKSVCEISAEKGCPGSESTIQKNEKVVSRNERFEEGVDLPKQPDEGVCDIAVKKGCPDSESTIQKNEKVEENLSNLFPKCQFRNAVQQIKNQEIRAPASGKYFANPSSNENVWKWCPNL</sequence>
<feature type="compositionally biased region" description="Basic and acidic residues" evidence="1">
    <location>
        <begin position="231"/>
        <end position="255"/>
    </location>
</feature>
<dbReference type="GO" id="GO:0008270">
    <property type="term" value="F:zinc ion binding"/>
    <property type="evidence" value="ECO:0007669"/>
    <property type="project" value="InterPro"/>
</dbReference>
<comment type="caution">
    <text evidence="3">The sequence shown here is derived from an EMBL/GenBank/DDBJ whole genome shotgun (WGS) entry which is preliminary data.</text>
</comment>
<evidence type="ECO:0000313" key="4">
    <source>
        <dbReference type="Proteomes" id="UP001187531"/>
    </source>
</evidence>
<organism evidence="3 4">
    <name type="scientific">Artemia franciscana</name>
    <name type="common">Brine shrimp</name>
    <name type="synonym">Artemia sanfranciscana</name>
    <dbReference type="NCBI Taxonomy" id="6661"/>
    <lineage>
        <taxon>Eukaryota</taxon>
        <taxon>Metazoa</taxon>
        <taxon>Ecdysozoa</taxon>
        <taxon>Arthropoda</taxon>
        <taxon>Crustacea</taxon>
        <taxon>Branchiopoda</taxon>
        <taxon>Anostraca</taxon>
        <taxon>Artemiidae</taxon>
        <taxon>Artemia</taxon>
    </lineage>
</organism>
<proteinExistence type="predicted"/>
<dbReference type="SMART" id="SM00355">
    <property type="entry name" value="ZnF_C2H2"/>
    <property type="match status" value="2"/>
</dbReference>
<dbReference type="GO" id="GO:0003676">
    <property type="term" value="F:nucleic acid binding"/>
    <property type="evidence" value="ECO:0007669"/>
    <property type="project" value="InterPro"/>
</dbReference>
<protein>
    <recommendedName>
        <fullName evidence="2">C2H2-type domain-containing protein</fullName>
    </recommendedName>
</protein>
<keyword evidence="4" id="KW-1185">Reference proteome</keyword>
<dbReference type="AlphaFoldDB" id="A0AA88HN32"/>
<dbReference type="EMBL" id="JAVRJZ010000017">
    <property type="protein sequence ID" value="KAK2710049.1"/>
    <property type="molecule type" value="Genomic_DNA"/>
</dbReference>
<dbReference type="SUPFAM" id="SSF57667">
    <property type="entry name" value="beta-beta-alpha zinc fingers"/>
    <property type="match status" value="2"/>
</dbReference>
<dbReference type="SMART" id="SM00451">
    <property type="entry name" value="ZnF_U1"/>
    <property type="match status" value="2"/>
</dbReference>
<dbReference type="Pfam" id="PF12874">
    <property type="entry name" value="zf-met"/>
    <property type="match status" value="2"/>
</dbReference>
<feature type="region of interest" description="Disordered" evidence="1">
    <location>
        <begin position="319"/>
        <end position="338"/>
    </location>
</feature>
<feature type="compositionally biased region" description="Basic and acidic residues" evidence="1">
    <location>
        <begin position="319"/>
        <end position="332"/>
    </location>
</feature>
<dbReference type="InterPro" id="IPR003604">
    <property type="entry name" value="Matrin/U1-like-C_Znf_C2H2"/>
</dbReference>
<reference evidence="3" key="1">
    <citation type="submission" date="2023-07" db="EMBL/GenBank/DDBJ databases">
        <title>Chromosome-level genome assembly of Artemia franciscana.</title>
        <authorList>
            <person name="Jo E."/>
        </authorList>
    </citation>
    <scope>NUCLEOTIDE SEQUENCE</scope>
    <source>
        <tissue evidence="3">Whole body</tissue>
    </source>
</reference>
<dbReference type="InterPro" id="IPR013087">
    <property type="entry name" value="Znf_C2H2_type"/>
</dbReference>
<dbReference type="InterPro" id="IPR036236">
    <property type="entry name" value="Znf_C2H2_sf"/>
</dbReference>
<evidence type="ECO:0000259" key="2">
    <source>
        <dbReference type="PROSITE" id="PS00028"/>
    </source>
</evidence>
<feature type="region of interest" description="Disordered" evidence="1">
    <location>
        <begin position="231"/>
        <end position="257"/>
    </location>
</feature>